<name>A0A371FR27_MUCPR</name>
<keyword evidence="2" id="KW-1185">Reference proteome</keyword>
<protein>
    <submittedName>
        <fullName evidence="1">Uncharacterized protein</fullName>
    </submittedName>
</protein>
<dbReference type="Proteomes" id="UP000257109">
    <property type="component" value="Unassembled WGS sequence"/>
</dbReference>
<sequence>MRLKHSSNYGLQIKNMEKILEIKRILEVSLRTIKINILHVEKNFRNENKHQANFLEEHDNEQHCFYATQDFSDEIGGNWYLDSGFSNHMAKDRSIFKDIDNSSNSKFDGKWHHGGVKRKKALLWWRQKKEIYLQSMITIINGKRSPKLKWRKEIEVSL</sequence>
<dbReference type="EMBL" id="QJKJ01008117">
    <property type="protein sequence ID" value="RDX80758.1"/>
    <property type="molecule type" value="Genomic_DNA"/>
</dbReference>
<evidence type="ECO:0000313" key="1">
    <source>
        <dbReference type="EMBL" id="RDX80758.1"/>
    </source>
</evidence>
<comment type="caution">
    <text evidence="1">The sequence shown here is derived from an EMBL/GenBank/DDBJ whole genome shotgun (WGS) entry which is preliminary data.</text>
</comment>
<gene>
    <name evidence="1" type="ORF">CR513_38651</name>
</gene>
<proteinExistence type="predicted"/>
<dbReference type="AlphaFoldDB" id="A0A371FR27"/>
<accession>A0A371FR27</accession>
<evidence type="ECO:0000313" key="2">
    <source>
        <dbReference type="Proteomes" id="UP000257109"/>
    </source>
</evidence>
<feature type="non-terminal residue" evidence="1">
    <location>
        <position position="1"/>
    </location>
</feature>
<reference evidence="1" key="1">
    <citation type="submission" date="2018-05" db="EMBL/GenBank/DDBJ databases">
        <title>Draft genome of Mucuna pruriens seed.</title>
        <authorList>
            <person name="Nnadi N.E."/>
            <person name="Vos R."/>
            <person name="Hasami M.H."/>
            <person name="Devisetty U.K."/>
            <person name="Aguiy J.C."/>
        </authorList>
    </citation>
    <scope>NUCLEOTIDE SEQUENCE [LARGE SCALE GENOMIC DNA]</scope>
    <source>
        <strain evidence="1">JCA_2017</strain>
    </source>
</reference>
<organism evidence="1 2">
    <name type="scientific">Mucuna pruriens</name>
    <name type="common">Velvet bean</name>
    <name type="synonym">Dolichos pruriens</name>
    <dbReference type="NCBI Taxonomy" id="157652"/>
    <lineage>
        <taxon>Eukaryota</taxon>
        <taxon>Viridiplantae</taxon>
        <taxon>Streptophyta</taxon>
        <taxon>Embryophyta</taxon>
        <taxon>Tracheophyta</taxon>
        <taxon>Spermatophyta</taxon>
        <taxon>Magnoliopsida</taxon>
        <taxon>eudicotyledons</taxon>
        <taxon>Gunneridae</taxon>
        <taxon>Pentapetalae</taxon>
        <taxon>rosids</taxon>
        <taxon>fabids</taxon>
        <taxon>Fabales</taxon>
        <taxon>Fabaceae</taxon>
        <taxon>Papilionoideae</taxon>
        <taxon>50 kb inversion clade</taxon>
        <taxon>NPAAA clade</taxon>
        <taxon>indigoferoid/millettioid clade</taxon>
        <taxon>Phaseoleae</taxon>
        <taxon>Mucuna</taxon>
    </lineage>
</organism>